<feature type="non-terminal residue" evidence="1">
    <location>
        <position position="43"/>
    </location>
</feature>
<comment type="caution">
    <text evidence="1">The sequence shown here is derived from an EMBL/GenBank/DDBJ whole genome shotgun (WGS) entry which is preliminary data.</text>
</comment>
<gene>
    <name evidence="1" type="ORF">LCGC14_3025690</name>
</gene>
<sequence length="43" mass="4579">MIFEQAVPKSNSRNINDAVGNIQVRVLLIGPRGCGRGSVKGNI</sequence>
<dbReference type="EMBL" id="LAZR01063035">
    <property type="protein sequence ID" value="KKK60307.1"/>
    <property type="molecule type" value="Genomic_DNA"/>
</dbReference>
<protein>
    <submittedName>
        <fullName evidence="1">Uncharacterized protein</fullName>
    </submittedName>
</protein>
<organism evidence="1">
    <name type="scientific">marine sediment metagenome</name>
    <dbReference type="NCBI Taxonomy" id="412755"/>
    <lineage>
        <taxon>unclassified sequences</taxon>
        <taxon>metagenomes</taxon>
        <taxon>ecological metagenomes</taxon>
    </lineage>
</organism>
<dbReference type="AlphaFoldDB" id="A0A0F8WTU1"/>
<proteinExistence type="predicted"/>
<accession>A0A0F8WTU1</accession>
<reference evidence="1" key="1">
    <citation type="journal article" date="2015" name="Nature">
        <title>Complex archaea that bridge the gap between prokaryotes and eukaryotes.</title>
        <authorList>
            <person name="Spang A."/>
            <person name="Saw J.H."/>
            <person name="Jorgensen S.L."/>
            <person name="Zaremba-Niedzwiedzka K."/>
            <person name="Martijn J."/>
            <person name="Lind A.E."/>
            <person name="van Eijk R."/>
            <person name="Schleper C."/>
            <person name="Guy L."/>
            <person name="Ettema T.J."/>
        </authorList>
    </citation>
    <scope>NUCLEOTIDE SEQUENCE</scope>
</reference>
<evidence type="ECO:0000313" key="1">
    <source>
        <dbReference type="EMBL" id="KKK60307.1"/>
    </source>
</evidence>
<name>A0A0F8WTU1_9ZZZZ</name>